<evidence type="ECO:0000259" key="1">
    <source>
        <dbReference type="Pfam" id="PF01507"/>
    </source>
</evidence>
<feature type="domain" description="Phosphoadenosine phosphosulphate reductase" evidence="1">
    <location>
        <begin position="29"/>
        <end position="234"/>
    </location>
</feature>
<dbReference type="EMBL" id="JASBAM010000006">
    <property type="protein sequence ID" value="MDT0115315.1"/>
    <property type="molecule type" value="Genomic_DNA"/>
</dbReference>
<sequence length="429" mass="50803">MGKIYLEKNVLNAAEERLSFIFDEFEYVYFSVSGGKDSGVMIQLANRIAKEKGKQFDIFTLDIEAHYEATAQFISQMEQLSQVRDVYHFCLPFYEDNNTSVLQTQWLMWDEEEADKWVREMPSNAITLNDLDESLYKYFEQANGNPDKFMKLFPKWYKEKKQTDKIACGVGIRADESFNRFRAIAFGKALYQDKKYTTKLSEGVYNFYPIYDFSVEDIWGVTSQYNFQMNHIYELMWKNGTPLKDQRICQPYGFQQRQGLDQFAALEPETWRKVVNRVSGANLGNIYAKTSLLGHNGTEKPENMTWQEYTVFLLESLGLYAPLLRDHYYRKIKILMTYYKKNFDMNLEDMPDKAPSKKEQDEDERKWNNWQGIGKAIEKNDFAFSTRDYGLTKKDEEELYELHRKFGKVLGLDEKKQKAYKNLLNKWEE</sequence>
<protein>
    <submittedName>
        <fullName evidence="2">DUF3440 domain-containing protein</fullName>
    </submittedName>
</protein>
<accession>A0ABU2ISU0</accession>
<gene>
    <name evidence="2" type="ORF">QJV37_14355</name>
</gene>
<proteinExistence type="predicted"/>
<name>A0ABU2ISU0_9LIST</name>
<dbReference type="InterPro" id="IPR014729">
    <property type="entry name" value="Rossmann-like_a/b/a_fold"/>
</dbReference>
<evidence type="ECO:0000313" key="2">
    <source>
        <dbReference type="EMBL" id="MDT0115315.1"/>
    </source>
</evidence>
<dbReference type="PANTHER" id="PTHR30083:SF0">
    <property type="entry name" value="3'-PHOSPHOADENOSINE 5'-PHOSPHOSULFATE SULFOTRANSFERASE (PAPS REDUCTASE)_FAD SYNTHETASE"/>
    <property type="match status" value="1"/>
</dbReference>
<dbReference type="Gene3D" id="3.40.50.620">
    <property type="entry name" value="HUPs"/>
    <property type="match status" value="1"/>
</dbReference>
<dbReference type="InterPro" id="IPR021845">
    <property type="entry name" value="DUF3440"/>
</dbReference>
<reference evidence="2 3" key="1">
    <citation type="submission" date="2023-05" db="EMBL/GenBank/DDBJ databases">
        <title>A Combination of Whole Genome Sequencing and Metagenomics Reveals Diversity of Listeria spp. in Soil Collected from the Nantahala National Forest.</title>
        <authorList>
            <person name="Wang J."/>
            <person name="Schamp C.N."/>
            <person name="Hudson L.K."/>
            <person name="Chaggar H.K."/>
            <person name="Bryan D.W."/>
            <person name="Radosevich M."/>
            <person name="Denes T.G."/>
        </authorList>
    </citation>
    <scope>NUCLEOTIDE SEQUENCE [LARGE SCALE GENOMIC DNA]</scope>
    <source>
        <strain evidence="2 3">UTK S2-0002</strain>
    </source>
</reference>
<dbReference type="PANTHER" id="PTHR30083">
    <property type="entry name" value="TRANSCRIPTIONAL REGULATOR-RELATED"/>
    <property type="match status" value="1"/>
</dbReference>
<dbReference type="RefSeq" id="WP_311178996.1">
    <property type="nucleotide sequence ID" value="NZ_JASAZZ010000006.1"/>
</dbReference>
<evidence type="ECO:0000313" key="3">
    <source>
        <dbReference type="Proteomes" id="UP001252688"/>
    </source>
</evidence>
<dbReference type="SUPFAM" id="SSF52402">
    <property type="entry name" value="Adenine nucleotide alpha hydrolases-like"/>
    <property type="match status" value="1"/>
</dbReference>
<dbReference type="InterPro" id="IPR002500">
    <property type="entry name" value="PAPS_reduct_dom"/>
</dbReference>
<comment type="caution">
    <text evidence="2">The sequence shown here is derived from an EMBL/GenBank/DDBJ whole genome shotgun (WGS) entry which is preliminary data.</text>
</comment>
<organism evidence="2 3">
    <name type="scientific">Listeria cossartiae subsp. cayugensis</name>
    <dbReference type="NCBI Taxonomy" id="2713505"/>
    <lineage>
        <taxon>Bacteria</taxon>
        <taxon>Bacillati</taxon>
        <taxon>Bacillota</taxon>
        <taxon>Bacilli</taxon>
        <taxon>Bacillales</taxon>
        <taxon>Listeriaceae</taxon>
        <taxon>Listeria</taxon>
        <taxon>Listeria cossartiae</taxon>
    </lineage>
</organism>
<dbReference type="Pfam" id="PF01507">
    <property type="entry name" value="PAPS_reduct"/>
    <property type="match status" value="1"/>
</dbReference>
<keyword evidence="3" id="KW-1185">Reference proteome</keyword>
<dbReference type="Proteomes" id="UP001252688">
    <property type="component" value="Unassembled WGS sequence"/>
</dbReference>
<dbReference type="Pfam" id="PF11922">
    <property type="entry name" value="DUF3440"/>
    <property type="match status" value="1"/>
</dbReference>